<proteinExistence type="predicted"/>
<dbReference type="Proteomes" id="UP000276133">
    <property type="component" value="Unassembled WGS sequence"/>
</dbReference>
<protein>
    <submittedName>
        <fullName evidence="1">Uncharacterized protein</fullName>
    </submittedName>
</protein>
<comment type="caution">
    <text evidence="1">The sequence shown here is derived from an EMBL/GenBank/DDBJ whole genome shotgun (WGS) entry which is preliminary data.</text>
</comment>
<keyword evidence="2" id="KW-1185">Reference proteome</keyword>
<gene>
    <name evidence="1" type="ORF">BpHYR1_002262</name>
</gene>
<dbReference type="AlphaFoldDB" id="A0A3M7SMI7"/>
<name>A0A3M7SMI7_BRAPC</name>
<evidence type="ECO:0000313" key="1">
    <source>
        <dbReference type="EMBL" id="RNA36748.1"/>
    </source>
</evidence>
<dbReference type="EMBL" id="REGN01001131">
    <property type="protein sequence ID" value="RNA36748.1"/>
    <property type="molecule type" value="Genomic_DNA"/>
</dbReference>
<reference evidence="1 2" key="1">
    <citation type="journal article" date="2018" name="Sci. Rep.">
        <title>Genomic signatures of local adaptation to the degree of environmental predictability in rotifers.</title>
        <authorList>
            <person name="Franch-Gras L."/>
            <person name="Hahn C."/>
            <person name="Garcia-Roger E.M."/>
            <person name="Carmona M.J."/>
            <person name="Serra M."/>
            <person name="Gomez A."/>
        </authorList>
    </citation>
    <scope>NUCLEOTIDE SEQUENCE [LARGE SCALE GENOMIC DNA]</scope>
    <source>
        <strain evidence="1">HYR1</strain>
    </source>
</reference>
<evidence type="ECO:0000313" key="2">
    <source>
        <dbReference type="Proteomes" id="UP000276133"/>
    </source>
</evidence>
<sequence>MTAFFYKRGIREEKERKKVMQKENVLRMALALNVEMESQPYQMCARDGVCAGCGDQTVIKLIWSFDDVRID</sequence>
<accession>A0A3M7SMI7</accession>
<organism evidence="1 2">
    <name type="scientific">Brachionus plicatilis</name>
    <name type="common">Marine rotifer</name>
    <name type="synonym">Brachionus muelleri</name>
    <dbReference type="NCBI Taxonomy" id="10195"/>
    <lineage>
        <taxon>Eukaryota</taxon>
        <taxon>Metazoa</taxon>
        <taxon>Spiralia</taxon>
        <taxon>Gnathifera</taxon>
        <taxon>Rotifera</taxon>
        <taxon>Eurotatoria</taxon>
        <taxon>Monogononta</taxon>
        <taxon>Pseudotrocha</taxon>
        <taxon>Ploima</taxon>
        <taxon>Brachionidae</taxon>
        <taxon>Brachionus</taxon>
    </lineage>
</organism>